<name>A0A699ZIW0_HAELA</name>
<evidence type="ECO:0000313" key="1">
    <source>
        <dbReference type="EMBL" id="GFH21020.1"/>
    </source>
</evidence>
<protein>
    <submittedName>
        <fullName evidence="1">Uncharacterized protein</fullName>
    </submittedName>
</protein>
<reference evidence="1 2" key="1">
    <citation type="submission" date="2020-02" db="EMBL/GenBank/DDBJ databases">
        <title>Draft genome sequence of Haematococcus lacustris strain NIES-144.</title>
        <authorList>
            <person name="Morimoto D."/>
            <person name="Nakagawa S."/>
            <person name="Yoshida T."/>
            <person name="Sawayama S."/>
        </authorList>
    </citation>
    <scope>NUCLEOTIDE SEQUENCE [LARGE SCALE GENOMIC DNA]</scope>
    <source>
        <strain evidence="1 2">NIES-144</strain>
    </source>
</reference>
<dbReference type="EMBL" id="BLLF01001745">
    <property type="protein sequence ID" value="GFH21020.1"/>
    <property type="molecule type" value="Genomic_DNA"/>
</dbReference>
<proteinExistence type="predicted"/>
<dbReference type="Proteomes" id="UP000485058">
    <property type="component" value="Unassembled WGS sequence"/>
</dbReference>
<feature type="non-terminal residue" evidence="1">
    <location>
        <position position="1"/>
    </location>
</feature>
<accession>A0A699ZIW0</accession>
<comment type="caution">
    <text evidence="1">The sequence shown here is derived from an EMBL/GenBank/DDBJ whole genome shotgun (WGS) entry which is preliminary data.</text>
</comment>
<feature type="non-terminal residue" evidence="1">
    <location>
        <position position="75"/>
    </location>
</feature>
<keyword evidence="2" id="KW-1185">Reference proteome</keyword>
<dbReference type="AlphaFoldDB" id="A0A699ZIW0"/>
<evidence type="ECO:0000313" key="2">
    <source>
        <dbReference type="Proteomes" id="UP000485058"/>
    </source>
</evidence>
<gene>
    <name evidence="1" type="ORF">HaLaN_18238</name>
</gene>
<organism evidence="1 2">
    <name type="scientific">Haematococcus lacustris</name>
    <name type="common">Green alga</name>
    <name type="synonym">Haematococcus pluvialis</name>
    <dbReference type="NCBI Taxonomy" id="44745"/>
    <lineage>
        <taxon>Eukaryota</taxon>
        <taxon>Viridiplantae</taxon>
        <taxon>Chlorophyta</taxon>
        <taxon>core chlorophytes</taxon>
        <taxon>Chlorophyceae</taxon>
        <taxon>CS clade</taxon>
        <taxon>Chlamydomonadales</taxon>
        <taxon>Haematococcaceae</taxon>
        <taxon>Haematococcus</taxon>
    </lineage>
</organism>
<sequence length="75" mass="8665">RFVKLYAKAARARRGWSGEEAQLFIKMVCRYDINARALEQFFKKLEKDMAEVSMERHGHAKQLVVFFGAAGIGTW</sequence>